<reference evidence="3 4" key="1">
    <citation type="submission" date="2018-03" db="EMBL/GenBank/DDBJ databases">
        <authorList>
            <person name="Guldener U."/>
        </authorList>
    </citation>
    <scope>NUCLEOTIDE SEQUENCE [LARGE SCALE GENOMIC DNA]</scope>
    <source>
        <strain evidence="3 4">DAOM196992</strain>
    </source>
</reference>
<evidence type="ECO:0000256" key="1">
    <source>
        <dbReference type="SAM" id="MobiDB-lite"/>
    </source>
</evidence>
<proteinExistence type="predicted"/>
<protein>
    <recommendedName>
        <fullName evidence="5">Secreted protein</fullName>
    </recommendedName>
</protein>
<evidence type="ECO:0000256" key="2">
    <source>
        <dbReference type="SAM" id="SignalP"/>
    </source>
</evidence>
<name>A0A5C3F0V0_9BASI</name>
<feature type="chain" id="PRO_5022805105" description="Secreted protein" evidence="2">
    <location>
        <begin position="24"/>
        <end position="207"/>
    </location>
</feature>
<evidence type="ECO:0008006" key="5">
    <source>
        <dbReference type="Google" id="ProtNLM"/>
    </source>
</evidence>
<dbReference type="AlphaFoldDB" id="A0A5C3F0V0"/>
<evidence type="ECO:0000313" key="3">
    <source>
        <dbReference type="EMBL" id="SPO37079.1"/>
    </source>
</evidence>
<sequence length="207" mass="21441">MRLSGCWGLVSVGCWMGLPCCVSVRMCVRCVVCVDGCAMGGCVDVGGGGWRKKDIETRMYPRWLQRRRGWRASGCVRVCVAGASHFGAVVANGGPGQARPGRSSPAPTESSPAQGAAAVCPPARPPACLPACLPAVAALCGAAGAAAGVPTLSLMGGRRGAEEPAQLSLCAGAGWAIFDGPLSAGRRGKRLRFRIELEQLRPIWRPL</sequence>
<gene>
    <name evidence="3" type="ORF">PSFLO_02551</name>
</gene>
<evidence type="ECO:0000313" key="4">
    <source>
        <dbReference type="Proteomes" id="UP000323386"/>
    </source>
</evidence>
<feature type="region of interest" description="Disordered" evidence="1">
    <location>
        <begin position="94"/>
        <end position="116"/>
    </location>
</feature>
<dbReference type="Proteomes" id="UP000323386">
    <property type="component" value="Unassembled WGS sequence"/>
</dbReference>
<organism evidence="3 4">
    <name type="scientific">Pseudozyma flocculosa</name>
    <dbReference type="NCBI Taxonomy" id="84751"/>
    <lineage>
        <taxon>Eukaryota</taxon>
        <taxon>Fungi</taxon>
        <taxon>Dikarya</taxon>
        <taxon>Basidiomycota</taxon>
        <taxon>Ustilaginomycotina</taxon>
        <taxon>Ustilaginomycetes</taxon>
        <taxon>Ustilaginales</taxon>
        <taxon>Ustilaginaceae</taxon>
        <taxon>Pseudozyma</taxon>
    </lineage>
</organism>
<keyword evidence="2" id="KW-0732">Signal</keyword>
<feature type="signal peptide" evidence="2">
    <location>
        <begin position="1"/>
        <end position="23"/>
    </location>
</feature>
<accession>A0A5C3F0V0</accession>
<dbReference type="EMBL" id="OOIP01000006">
    <property type="protein sequence ID" value="SPO37079.1"/>
    <property type="molecule type" value="Genomic_DNA"/>
</dbReference>
<keyword evidence="4" id="KW-1185">Reference proteome</keyword>